<dbReference type="AlphaFoldDB" id="A0A6C0DZ02"/>
<protein>
    <submittedName>
        <fullName evidence="1">Uncharacterized protein</fullName>
    </submittedName>
</protein>
<name>A0A6C0DZ02_9ZZZZ</name>
<proteinExistence type="predicted"/>
<reference evidence="1" key="1">
    <citation type="journal article" date="2020" name="Nature">
        <title>Giant virus diversity and host interactions through global metagenomics.</title>
        <authorList>
            <person name="Schulz F."/>
            <person name="Roux S."/>
            <person name="Paez-Espino D."/>
            <person name="Jungbluth S."/>
            <person name="Walsh D.A."/>
            <person name="Denef V.J."/>
            <person name="McMahon K.D."/>
            <person name="Konstantinidis K.T."/>
            <person name="Eloe-Fadrosh E.A."/>
            <person name="Kyrpides N.C."/>
            <person name="Woyke T."/>
        </authorList>
    </citation>
    <scope>NUCLEOTIDE SEQUENCE</scope>
    <source>
        <strain evidence="1">GVMAG-M-3300023179-103</strain>
    </source>
</reference>
<accession>A0A6C0DZ02</accession>
<sequence length="836" mass="100110">MAYVAPHMREQKEPTTTYKPDKFEIGLTSKALGSFRDAKPVNSIIIKKYVKSCQAYLSLSDYDLTVTEMLKFPNIEKNKSGTLEDNFLDDLINNFKLKERYTDTPIYCGEVELYSIVKANQTVKTPEDEKKKFNYNCKIDRETFSVEPEMKLRMYFQQIAQTELKKINSVFWWKTKKFIITPQQPFSPEIEQQWDTIQKTSSENPEKKHIVKSFLGFIKFQYYSKILTINELFDDDFDVKKLEDIKTNIKIFYKRNFDYDITNDYMLYITLNNSNDNTNQLVFDFYTYDATLGYLYVSFIDRQTNPRIEIIIDRIKNKNFYYYGKKYKSEKECIRSNDHFTEPFNKPRMYGFIYEHNNYNYIFGISNKTNKIKIINEYNYPNKYHTYCAIFLLIKIDNKYYEISIKSITAQIIRNYETTGNAKYRKFYENYKKCLITLLSKSPIIQHNNKNYLWDKLPAYIELYVKPIDITTYTLPINIYYIDTIENYTNIILKEIKKATISLEVMLCLLWGKQLIEIHTHYHNTQSIKETQIMYLLNKLPYESLKKPQQYFLQLTQGLLRTTTGYYILGYIEYSTNFIQIIKNTCEFDTILKEIINNTPIPKIQSMIFNLSQQYKIPIFEIDISLLSKKSILEQFINYINNEFKEYLIWYLPQITIRETHKDELLFFINNITLYENNKKHISQLTTFYDLYQEDNFCHNIRHLTDALKDELKSFTTDSTYDYGCHYPNIFKYAIFHLHKNKRTFTPEKEDDLIQNYHNINSIRYILLSDILSRDFSIIDISVVRIIKLKITDFIDFDIKKIQKTILLDKIKKCGTPQYYLDNILNIIKNNGFILV</sequence>
<organism evidence="1">
    <name type="scientific">viral metagenome</name>
    <dbReference type="NCBI Taxonomy" id="1070528"/>
    <lineage>
        <taxon>unclassified sequences</taxon>
        <taxon>metagenomes</taxon>
        <taxon>organismal metagenomes</taxon>
    </lineage>
</organism>
<dbReference type="EMBL" id="MN739695">
    <property type="protein sequence ID" value="QHT21533.1"/>
    <property type="molecule type" value="Genomic_DNA"/>
</dbReference>
<evidence type="ECO:0000313" key="1">
    <source>
        <dbReference type="EMBL" id="QHT21533.1"/>
    </source>
</evidence>